<feature type="active site" description="Proton donor" evidence="2">
    <location>
        <position position="239"/>
    </location>
</feature>
<comment type="similarity">
    <text evidence="2">Belongs to the EIF-2B alpha/beta/delta subunits family. MtnA subfamily.</text>
</comment>
<keyword evidence="1 2" id="KW-0413">Isomerase</keyword>
<dbReference type="GO" id="GO:0046523">
    <property type="term" value="F:S-methyl-5-thioribose-1-phosphate isomerase activity"/>
    <property type="evidence" value="ECO:0007669"/>
    <property type="project" value="UniProtKB-UniRule"/>
</dbReference>
<comment type="pathway">
    <text evidence="2">Amino-acid biosynthesis; L-methionine biosynthesis via salvage pathway; L-methionine from S-methyl-5-thio-alpha-D-ribose 1-phosphate: step 1/6.</text>
</comment>
<accession>A0A0N7MP49</accession>
<dbReference type="NCBIfam" id="NF004326">
    <property type="entry name" value="PRK05720.1"/>
    <property type="match status" value="1"/>
</dbReference>
<dbReference type="AlphaFoldDB" id="A0A0P1M4Z2"/>
<dbReference type="FunFam" id="1.20.120.420:FF:000003">
    <property type="entry name" value="Methylthioribose-1-phosphate isomerase"/>
    <property type="match status" value="1"/>
</dbReference>
<feature type="binding site" evidence="2">
    <location>
        <begin position="48"/>
        <end position="50"/>
    </location>
    <ligand>
        <name>substrate</name>
    </ligand>
</feature>
<feature type="binding site" evidence="2">
    <location>
        <begin position="249"/>
        <end position="250"/>
    </location>
    <ligand>
        <name>substrate</name>
    </ligand>
</feature>
<accession>A0A0P1LZZ1</accession>
<keyword evidence="2" id="KW-0486">Methionine biosynthesis</keyword>
<dbReference type="RefSeq" id="WP_047134618.1">
    <property type="nucleotide sequence ID" value="NZ_CZVI01000027.1"/>
</dbReference>
<evidence type="ECO:0000313" key="3">
    <source>
        <dbReference type="EMBL" id="CUS92232.1"/>
    </source>
</evidence>
<accession>A0A0P1NVH2</accession>
<proteinExistence type="inferred from homology"/>
<dbReference type="UniPathway" id="UPA00904">
    <property type="reaction ID" value="UER00874"/>
</dbReference>
<reference evidence="4 5" key="2">
    <citation type="submission" date="2015-11" db="EMBL/GenBank/DDBJ databases">
        <authorList>
            <person name="Zhang Y."/>
            <person name="Guo Z."/>
        </authorList>
    </citation>
    <scope>NUCLEOTIDE SEQUENCE [LARGE SCALE GENOMIC DNA]</scope>
    <source>
        <strain evidence="4">JGI-4</strain>
    </source>
</reference>
<dbReference type="GO" id="GO:0019509">
    <property type="term" value="P:L-methionine salvage from methylthioadenosine"/>
    <property type="evidence" value="ECO:0007669"/>
    <property type="project" value="UniProtKB-UniRule"/>
</dbReference>
<dbReference type="PANTHER" id="PTHR43475">
    <property type="entry name" value="METHYLTHIORIBOSE-1-PHOSPHATE ISOMERASE"/>
    <property type="match status" value="1"/>
</dbReference>
<dbReference type="FunFam" id="3.40.50.10470:FF:000006">
    <property type="entry name" value="Methylthioribose-1-phosphate isomerase"/>
    <property type="match status" value="1"/>
</dbReference>
<accession>A0A0S4N451</accession>
<accession>A0A0P1M4Z2</accession>
<protein>
    <recommendedName>
        <fullName evidence="2">Methylthioribose-1-phosphate isomerase</fullName>
        <shortName evidence="2">M1Pi</shortName>
        <shortName evidence="2">MTR-1-P isomerase</shortName>
        <ecNumber evidence="2">5.3.1.23</ecNumber>
    </recommendedName>
    <alternativeName>
        <fullName evidence="2">S-methyl-5-thioribose-1-phosphate isomerase</fullName>
    </alternativeName>
</protein>
<feature type="binding site" evidence="2">
    <location>
        <position position="198"/>
    </location>
    <ligand>
        <name>substrate</name>
    </ligand>
</feature>
<dbReference type="EC" id="5.3.1.23" evidence="2"/>
<accession>A0A0P1MAY3</accession>
<accession>A0A0P1M651</accession>
<evidence type="ECO:0000256" key="1">
    <source>
        <dbReference type="ARBA" id="ARBA00023235"/>
    </source>
</evidence>
<dbReference type="Gene3D" id="1.20.120.420">
    <property type="entry name" value="translation initiation factor eif-2b, domain 1"/>
    <property type="match status" value="1"/>
</dbReference>
<dbReference type="EMBL" id="CZVI01000027">
    <property type="protein sequence ID" value="CUS92232.1"/>
    <property type="molecule type" value="Genomic_DNA"/>
</dbReference>
<dbReference type="HAMAP" id="MF_01678">
    <property type="entry name" value="Salvage_MtnA"/>
    <property type="match status" value="1"/>
</dbReference>
<dbReference type="Gene3D" id="3.40.50.10470">
    <property type="entry name" value="Translation initiation factor eif-2b, domain 2"/>
    <property type="match status" value="1"/>
</dbReference>
<comment type="catalytic activity">
    <reaction evidence="2">
        <text>5-(methylsulfanyl)-alpha-D-ribose 1-phosphate = 5-(methylsulfanyl)-D-ribulose 1-phosphate</text>
        <dbReference type="Rhea" id="RHEA:19989"/>
        <dbReference type="ChEBI" id="CHEBI:58533"/>
        <dbReference type="ChEBI" id="CHEBI:58548"/>
        <dbReference type="EC" id="5.3.1.23"/>
    </reaction>
</comment>
<dbReference type="Proteomes" id="UP000182011">
    <property type="component" value="Unassembled WGS sequence"/>
</dbReference>
<dbReference type="STRING" id="1633631.GCA_001442925_01216"/>
<dbReference type="PANTHER" id="PTHR43475:SF1">
    <property type="entry name" value="METHYLTHIORIBOSE-1-PHOSPHATE ISOMERASE"/>
    <property type="match status" value="1"/>
</dbReference>
<sequence>MSSRLRSIDWVGDKVRFIDQTKLPNELDLIETDDYKIVADAIKKLKIRGAPAIGIAAGFGIYLGVKNFEDDDKENLKVAFQNVCDVFAKTRPTAVNLFWAIERMKKVFYENLHLELVELKKKLLAEALAIQNEDIQMCRQIGLHGSKLIPDEANILTHCNTGWLATGDYGTALGIIYTAFEQGKKIKVYVDETRPLLQGARLTTWELMQRGIETILITDNMAAYLMKLGKVDCVIVGADRVALNGDTANKIGTYNLAIIARYHNIPFYVACPTSSIDFNIKTGDEIPIEERGSEEIVEIMGQRIAPAGVKTFSPAFDVTPNSLITAIVTEVGIIYPPFEENLQKIKRKIYARD</sequence>
<organism evidence="4 5">
    <name type="scientific">Candidatus Kryptonium thompsonii</name>
    <dbReference type="NCBI Taxonomy" id="1633631"/>
    <lineage>
        <taxon>Bacteria</taxon>
        <taxon>Pseudomonadati</taxon>
        <taxon>Candidatus Kryptoniota</taxon>
        <taxon>Candidatus Kryptonium</taxon>
    </lineage>
</organism>
<feature type="site" description="Transition state stabilizer" evidence="2">
    <location>
        <position position="159"/>
    </location>
</feature>
<reference evidence="3 6" key="1">
    <citation type="submission" date="2015-11" db="EMBL/GenBank/DDBJ databases">
        <authorList>
            <person name="Varghese N."/>
        </authorList>
    </citation>
    <scope>NUCLEOTIDE SEQUENCE [LARGE SCALE GENOMIC DNA]</scope>
    <source>
        <strain evidence="3 6">JGI-8</strain>
    </source>
</reference>
<dbReference type="InterPro" id="IPR005251">
    <property type="entry name" value="IF-M1Pi"/>
</dbReference>
<comment type="function">
    <text evidence="2">Catalyzes the interconversion of methylthioribose-1-phosphate (MTR-1-P) into methylthioribulose-1-phosphate (MTRu-1-P).</text>
</comment>
<feature type="binding site" evidence="2">
    <location>
        <position position="91"/>
    </location>
    <ligand>
        <name>substrate</name>
    </ligand>
</feature>
<keyword evidence="2" id="KW-0028">Amino-acid biosynthesis</keyword>
<dbReference type="OrthoDB" id="9803436at2"/>
<name>A0A0P1M4Z2_9BACT</name>
<dbReference type="InterPro" id="IPR042529">
    <property type="entry name" value="IF_2B-like_C"/>
</dbReference>
<dbReference type="NCBIfam" id="TIGR00524">
    <property type="entry name" value="eIF-2B_rel"/>
    <property type="match status" value="1"/>
</dbReference>
<evidence type="ECO:0000313" key="5">
    <source>
        <dbReference type="Proteomes" id="UP000182011"/>
    </source>
</evidence>
<evidence type="ECO:0000256" key="2">
    <source>
        <dbReference type="HAMAP-Rule" id="MF_01678"/>
    </source>
</evidence>
<gene>
    <name evidence="2" type="primary">mtnA</name>
    <name evidence="4" type="ORF">JGI4_01221</name>
    <name evidence="3" type="ORF">JGI8_01651</name>
</gene>
<keyword evidence="6" id="KW-1185">Reference proteome</keyword>
<dbReference type="Proteomes" id="UP000182200">
    <property type="component" value="Unassembled WGS sequence"/>
</dbReference>
<accession>A0A0P1P9K0</accession>
<dbReference type="InterPro" id="IPR037171">
    <property type="entry name" value="NagB/RpiA_transferase-like"/>
</dbReference>
<dbReference type="InterPro" id="IPR011559">
    <property type="entry name" value="Initiation_fac_2B_a/b/d"/>
</dbReference>
<dbReference type="InterPro" id="IPR000649">
    <property type="entry name" value="IF-2B-related"/>
</dbReference>
<dbReference type="Pfam" id="PF01008">
    <property type="entry name" value="IF-2B"/>
    <property type="match status" value="1"/>
</dbReference>
<evidence type="ECO:0000313" key="4">
    <source>
        <dbReference type="EMBL" id="CUU05331.1"/>
    </source>
</evidence>
<dbReference type="InterPro" id="IPR027363">
    <property type="entry name" value="M1Pi_N"/>
</dbReference>
<evidence type="ECO:0000313" key="6">
    <source>
        <dbReference type="Proteomes" id="UP000182200"/>
    </source>
</evidence>
<dbReference type="NCBIfam" id="TIGR00512">
    <property type="entry name" value="salvage_mtnA"/>
    <property type="match status" value="1"/>
</dbReference>
<dbReference type="SUPFAM" id="SSF100950">
    <property type="entry name" value="NagB/RpiA/CoA transferase-like"/>
    <property type="match status" value="1"/>
</dbReference>
<dbReference type="EMBL" id="FAOP01000005">
    <property type="protein sequence ID" value="CUU05331.1"/>
    <property type="molecule type" value="Genomic_DNA"/>
</dbReference>